<dbReference type="InterPro" id="IPR013130">
    <property type="entry name" value="Fe3_Rdtase_TM_dom"/>
</dbReference>
<evidence type="ECO:0000313" key="7">
    <source>
        <dbReference type="EMBL" id="EON78343.1"/>
    </source>
</evidence>
<gene>
    <name evidence="7" type="ORF">ADIS_1206</name>
</gene>
<dbReference type="PRINTS" id="PR00410">
    <property type="entry name" value="PHEHYDRXLASE"/>
</dbReference>
<dbReference type="Pfam" id="PF08022">
    <property type="entry name" value="FAD_binding_8"/>
    <property type="match status" value="1"/>
</dbReference>
<feature type="transmembrane region" description="Helical" evidence="5">
    <location>
        <begin position="15"/>
        <end position="35"/>
    </location>
</feature>
<dbReference type="AlphaFoldDB" id="R7ZWE8"/>
<dbReference type="PANTHER" id="PTHR47354:SF5">
    <property type="entry name" value="PROTEIN RFBI"/>
    <property type="match status" value="1"/>
</dbReference>
<dbReference type="InterPro" id="IPR001433">
    <property type="entry name" value="OxRdtase_FAD/NAD-bd"/>
</dbReference>
<proteinExistence type="predicted"/>
<dbReference type="InterPro" id="IPR017927">
    <property type="entry name" value="FAD-bd_FR_type"/>
</dbReference>
<keyword evidence="3 5" id="KW-1133">Transmembrane helix</keyword>
<dbReference type="InterPro" id="IPR050415">
    <property type="entry name" value="MRET"/>
</dbReference>
<keyword evidence="8" id="KW-1185">Reference proteome</keyword>
<dbReference type="InterPro" id="IPR039261">
    <property type="entry name" value="FNR_nucleotide-bd"/>
</dbReference>
<dbReference type="Pfam" id="PF00175">
    <property type="entry name" value="NAD_binding_1"/>
    <property type="match status" value="1"/>
</dbReference>
<keyword evidence="4 5" id="KW-0472">Membrane</keyword>
<evidence type="ECO:0000256" key="1">
    <source>
        <dbReference type="ARBA" id="ARBA00004141"/>
    </source>
</evidence>
<dbReference type="InterPro" id="IPR017938">
    <property type="entry name" value="Riboflavin_synthase-like_b-brl"/>
</dbReference>
<dbReference type="PANTHER" id="PTHR47354">
    <property type="entry name" value="NADH OXIDOREDUCTASE HCR"/>
    <property type="match status" value="1"/>
</dbReference>
<dbReference type="RefSeq" id="WP_010853352.1">
    <property type="nucleotide sequence ID" value="NZ_AQHR01000040.1"/>
</dbReference>
<keyword evidence="2 5" id="KW-0812">Transmembrane</keyword>
<organism evidence="7 8">
    <name type="scientific">Lunatimonas lonarensis</name>
    <dbReference type="NCBI Taxonomy" id="1232681"/>
    <lineage>
        <taxon>Bacteria</taxon>
        <taxon>Pseudomonadati</taxon>
        <taxon>Bacteroidota</taxon>
        <taxon>Cytophagia</taxon>
        <taxon>Cytophagales</taxon>
        <taxon>Cyclobacteriaceae</taxon>
    </lineage>
</organism>
<dbReference type="Gene3D" id="3.40.50.80">
    <property type="entry name" value="Nucleotide-binding domain of ferredoxin-NADP reductase (FNR) module"/>
    <property type="match status" value="1"/>
</dbReference>
<dbReference type="InterPro" id="IPR013112">
    <property type="entry name" value="FAD-bd_8"/>
</dbReference>
<feature type="transmembrane region" description="Helical" evidence="5">
    <location>
        <begin position="155"/>
        <end position="176"/>
    </location>
</feature>
<feature type="transmembrane region" description="Helical" evidence="5">
    <location>
        <begin position="182"/>
        <end position="200"/>
    </location>
</feature>
<feature type="transmembrane region" description="Helical" evidence="5">
    <location>
        <begin position="47"/>
        <end position="67"/>
    </location>
</feature>
<dbReference type="Gene3D" id="2.40.30.10">
    <property type="entry name" value="Translation factors"/>
    <property type="match status" value="1"/>
</dbReference>
<accession>R7ZWE8</accession>
<evidence type="ECO:0000256" key="4">
    <source>
        <dbReference type="ARBA" id="ARBA00023136"/>
    </source>
</evidence>
<feature type="domain" description="FAD-binding FR-type" evidence="6">
    <location>
        <begin position="210"/>
        <end position="310"/>
    </location>
</feature>
<reference evidence="7 8" key="1">
    <citation type="submission" date="2013-02" db="EMBL/GenBank/DDBJ databases">
        <title>A novel strain isolated from Lonar lake, Maharashtra, India.</title>
        <authorList>
            <person name="Singh A."/>
        </authorList>
    </citation>
    <scope>NUCLEOTIDE SEQUENCE [LARGE SCALE GENOMIC DNA]</scope>
    <source>
        <strain evidence="7 8">AK24</strain>
    </source>
</reference>
<comment type="subcellular location">
    <subcellularLocation>
        <location evidence="1">Membrane</location>
        <topology evidence="1">Multi-pass membrane protein</topology>
    </subcellularLocation>
</comment>
<dbReference type="GO" id="GO:0016020">
    <property type="term" value="C:membrane"/>
    <property type="evidence" value="ECO:0007669"/>
    <property type="project" value="UniProtKB-SubCell"/>
</dbReference>
<evidence type="ECO:0000256" key="5">
    <source>
        <dbReference type="SAM" id="Phobius"/>
    </source>
</evidence>
<name>R7ZWE8_9BACT</name>
<protein>
    <submittedName>
        <fullName evidence="7">Putative oxidoreductase</fullName>
    </submittedName>
</protein>
<evidence type="ECO:0000256" key="3">
    <source>
        <dbReference type="ARBA" id="ARBA00022989"/>
    </source>
</evidence>
<evidence type="ECO:0000256" key="2">
    <source>
        <dbReference type="ARBA" id="ARBA00022692"/>
    </source>
</evidence>
<sequence length="441" mass="50144">MYQSRIPSYSYRRGFLWLFIFFVLALIPLFIGYGWNVPSYRGFWEELGVSMGFVGLGLFAVQFLFSGRIRQIAPAFGVDNIVQFHKEIGVIVLLFGMAHPVILLVVDSAYWGYFDPNENLPRALALGAASIGMVLLLVSSLWRSLIGLSYELWRLLHGVLGSLILFVGIVHALQVGHYLNDLVKMLLFGGYLAGFLYLFVHSRLVRPFQNSKQPYAIAEVIPEKDDCYTLRLRPRTGERMHYEPGQFLWITIHSSPFSTQQHPFSFSSSPLEPLIAITAKRLGDFTRSWIQLESGQTAFLEGPYGSFTLKDRPCFFVVGGIGVTPAISILRTLAIRGDTRQCILLYGNESWKKIPFREELAELEAALHLQVVHVLREPDEAWQGECGLIDERLIDTYLPENKNSFDYFICGPEPMMDVAELALRHQGVTWKQIYAERFDLA</sequence>
<evidence type="ECO:0000259" key="6">
    <source>
        <dbReference type="PROSITE" id="PS51384"/>
    </source>
</evidence>
<dbReference type="SUPFAM" id="SSF63380">
    <property type="entry name" value="Riboflavin synthase domain-like"/>
    <property type="match status" value="1"/>
</dbReference>
<dbReference type="EMBL" id="AQHR01000040">
    <property type="protein sequence ID" value="EON78343.1"/>
    <property type="molecule type" value="Genomic_DNA"/>
</dbReference>
<feature type="transmembrane region" description="Helical" evidence="5">
    <location>
        <begin position="88"/>
        <end position="111"/>
    </location>
</feature>
<dbReference type="STRING" id="1232681.ADIS_1206"/>
<dbReference type="Pfam" id="PF01794">
    <property type="entry name" value="Ferric_reduct"/>
    <property type="match status" value="1"/>
</dbReference>
<dbReference type="GO" id="GO:0016491">
    <property type="term" value="F:oxidoreductase activity"/>
    <property type="evidence" value="ECO:0007669"/>
    <property type="project" value="InterPro"/>
</dbReference>
<comment type="caution">
    <text evidence="7">The sequence shown here is derived from an EMBL/GenBank/DDBJ whole genome shotgun (WGS) entry which is preliminary data.</text>
</comment>
<dbReference type="SUPFAM" id="SSF52343">
    <property type="entry name" value="Ferredoxin reductase-like, C-terminal NADP-linked domain"/>
    <property type="match status" value="1"/>
</dbReference>
<evidence type="ECO:0000313" key="8">
    <source>
        <dbReference type="Proteomes" id="UP000013909"/>
    </source>
</evidence>
<dbReference type="PROSITE" id="PS51384">
    <property type="entry name" value="FAD_FR"/>
    <property type="match status" value="1"/>
</dbReference>
<dbReference type="Proteomes" id="UP000013909">
    <property type="component" value="Unassembled WGS sequence"/>
</dbReference>
<feature type="transmembrane region" description="Helical" evidence="5">
    <location>
        <begin position="123"/>
        <end position="143"/>
    </location>
</feature>